<dbReference type="VEuPathDB" id="FungiDB:A1O7_02314"/>
<accession>W9WUC7</accession>
<gene>
    <name evidence="1" type="ORF">A1O7_02314</name>
</gene>
<dbReference type="RefSeq" id="XP_007754538.1">
    <property type="nucleotide sequence ID" value="XM_007756348.1"/>
</dbReference>
<evidence type="ECO:0000313" key="2">
    <source>
        <dbReference type="Proteomes" id="UP000019473"/>
    </source>
</evidence>
<evidence type="ECO:0000313" key="1">
    <source>
        <dbReference type="EMBL" id="EXJ61884.1"/>
    </source>
</evidence>
<comment type="caution">
    <text evidence="1">The sequence shown here is derived from an EMBL/GenBank/DDBJ whole genome shotgun (WGS) entry which is preliminary data.</text>
</comment>
<dbReference type="AlphaFoldDB" id="W9WUC7"/>
<feature type="non-terminal residue" evidence="1">
    <location>
        <position position="89"/>
    </location>
</feature>
<organism evidence="1 2">
    <name type="scientific">Cladophialophora yegresii CBS 114405</name>
    <dbReference type="NCBI Taxonomy" id="1182544"/>
    <lineage>
        <taxon>Eukaryota</taxon>
        <taxon>Fungi</taxon>
        <taxon>Dikarya</taxon>
        <taxon>Ascomycota</taxon>
        <taxon>Pezizomycotina</taxon>
        <taxon>Eurotiomycetes</taxon>
        <taxon>Chaetothyriomycetidae</taxon>
        <taxon>Chaetothyriales</taxon>
        <taxon>Herpotrichiellaceae</taxon>
        <taxon>Cladophialophora</taxon>
    </lineage>
</organism>
<reference evidence="1 2" key="1">
    <citation type="submission" date="2013-03" db="EMBL/GenBank/DDBJ databases">
        <title>The Genome Sequence of Cladophialophora yegresii CBS 114405.</title>
        <authorList>
            <consortium name="The Broad Institute Genomics Platform"/>
            <person name="Cuomo C."/>
            <person name="de Hoog S."/>
            <person name="Gorbushina A."/>
            <person name="Walker B."/>
            <person name="Young S.K."/>
            <person name="Zeng Q."/>
            <person name="Gargeya S."/>
            <person name="Fitzgerald M."/>
            <person name="Haas B."/>
            <person name="Abouelleil A."/>
            <person name="Allen A.W."/>
            <person name="Alvarado L."/>
            <person name="Arachchi H.M."/>
            <person name="Berlin A.M."/>
            <person name="Chapman S.B."/>
            <person name="Gainer-Dewar J."/>
            <person name="Goldberg J."/>
            <person name="Griggs A."/>
            <person name="Gujja S."/>
            <person name="Hansen M."/>
            <person name="Howarth C."/>
            <person name="Imamovic A."/>
            <person name="Ireland A."/>
            <person name="Larimer J."/>
            <person name="McCowan C."/>
            <person name="Murphy C."/>
            <person name="Pearson M."/>
            <person name="Poon T.W."/>
            <person name="Priest M."/>
            <person name="Roberts A."/>
            <person name="Saif S."/>
            <person name="Shea T."/>
            <person name="Sisk P."/>
            <person name="Sykes S."/>
            <person name="Wortman J."/>
            <person name="Nusbaum C."/>
            <person name="Birren B."/>
        </authorList>
    </citation>
    <scope>NUCLEOTIDE SEQUENCE [LARGE SCALE GENOMIC DNA]</scope>
    <source>
        <strain evidence="1 2">CBS 114405</strain>
    </source>
</reference>
<dbReference type="GeneID" id="19176923"/>
<proteinExistence type="predicted"/>
<dbReference type="EMBL" id="AMGW01000002">
    <property type="protein sequence ID" value="EXJ61884.1"/>
    <property type="molecule type" value="Genomic_DNA"/>
</dbReference>
<dbReference type="HOGENOM" id="CLU_2460688_0_0_1"/>
<keyword evidence="2" id="KW-1185">Reference proteome</keyword>
<dbReference type="OrthoDB" id="4161651at2759"/>
<name>W9WUC7_9EURO</name>
<sequence>MSPWFSQGWTAVELARSRTVKVLFKGERGPLLKDLDEDILCKPRTERHAARRRIIHRLRTQTVTRVDDLLCILRCRYTSWSKDIAIIAS</sequence>
<dbReference type="STRING" id="1182544.W9WUC7"/>
<dbReference type="Proteomes" id="UP000019473">
    <property type="component" value="Unassembled WGS sequence"/>
</dbReference>
<protein>
    <submittedName>
        <fullName evidence="1">Uncharacterized protein</fullName>
    </submittedName>
</protein>